<feature type="domain" description="GH3 C-terminal" evidence="2">
    <location>
        <begin position="380"/>
        <end position="493"/>
    </location>
</feature>
<evidence type="ECO:0000259" key="2">
    <source>
        <dbReference type="Pfam" id="PF23572"/>
    </source>
</evidence>
<dbReference type="PANTHER" id="PTHR31901:SF9">
    <property type="entry name" value="GH3 DOMAIN-CONTAINING PROTEIN"/>
    <property type="match status" value="1"/>
</dbReference>
<organism evidence="3 4">
    <name type="scientific">Vicingus serpentipes</name>
    <dbReference type="NCBI Taxonomy" id="1926625"/>
    <lineage>
        <taxon>Bacteria</taxon>
        <taxon>Pseudomonadati</taxon>
        <taxon>Bacteroidota</taxon>
        <taxon>Flavobacteriia</taxon>
        <taxon>Flavobacteriales</taxon>
        <taxon>Vicingaceae</taxon>
        <taxon>Vicingus</taxon>
    </lineage>
</organism>
<dbReference type="InterPro" id="IPR004993">
    <property type="entry name" value="GH3"/>
</dbReference>
<accession>A0A5C6RSQ5</accession>
<gene>
    <name evidence="3" type="ORF">FRY74_07700</name>
</gene>
<evidence type="ECO:0000313" key="3">
    <source>
        <dbReference type="EMBL" id="TXB65298.1"/>
    </source>
</evidence>
<dbReference type="GO" id="GO:0016881">
    <property type="term" value="F:acid-amino acid ligase activity"/>
    <property type="evidence" value="ECO:0007669"/>
    <property type="project" value="TreeGrafter"/>
</dbReference>
<evidence type="ECO:0000313" key="4">
    <source>
        <dbReference type="Proteomes" id="UP000321721"/>
    </source>
</evidence>
<evidence type="ECO:0000259" key="1">
    <source>
        <dbReference type="Pfam" id="PF23571"/>
    </source>
</evidence>
<dbReference type="Pfam" id="PF23571">
    <property type="entry name" value="GH3_M"/>
    <property type="match status" value="1"/>
</dbReference>
<keyword evidence="4" id="KW-1185">Reference proteome</keyword>
<dbReference type="Pfam" id="PF03321">
    <property type="entry name" value="GH3"/>
    <property type="match status" value="1"/>
</dbReference>
<dbReference type="InterPro" id="IPR055378">
    <property type="entry name" value="GH3_C"/>
</dbReference>
<reference evidence="3 4" key="1">
    <citation type="submission" date="2019-08" db="EMBL/GenBank/DDBJ databases">
        <title>Genome of Vicingus serpentipes NCIMB 15042.</title>
        <authorList>
            <person name="Bowman J.P."/>
        </authorList>
    </citation>
    <scope>NUCLEOTIDE SEQUENCE [LARGE SCALE GENOMIC DNA]</scope>
    <source>
        <strain evidence="3 4">NCIMB 15042</strain>
    </source>
</reference>
<proteinExistence type="predicted"/>
<dbReference type="Pfam" id="PF23572">
    <property type="entry name" value="GH3_C"/>
    <property type="match status" value="1"/>
</dbReference>
<protein>
    <submittedName>
        <fullName evidence="3">GH3 auxin-responsive promoter family protein</fullName>
    </submittedName>
</protein>
<name>A0A5C6RSQ5_9FLAO</name>
<dbReference type="Proteomes" id="UP000321721">
    <property type="component" value="Unassembled WGS sequence"/>
</dbReference>
<dbReference type="InterPro" id="IPR055377">
    <property type="entry name" value="GH3_M"/>
</dbReference>
<feature type="domain" description="GH3 middle" evidence="1">
    <location>
        <begin position="296"/>
        <end position="365"/>
    </location>
</feature>
<dbReference type="GO" id="GO:0005737">
    <property type="term" value="C:cytoplasm"/>
    <property type="evidence" value="ECO:0007669"/>
    <property type="project" value="TreeGrafter"/>
</dbReference>
<dbReference type="RefSeq" id="WP_147100210.1">
    <property type="nucleotide sequence ID" value="NZ_VOOS01000003.1"/>
</dbReference>
<dbReference type="EMBL" id="VOOS01000003">
    <property type="protein sequence ID" value="TXB65298.1"/>
    <property type="molecule type" value="Genomic_DNA"/>
</dbReference>
<dbReference type="AlphaFoldDB" id="A0A5C6RSQ5"/>
<comment type="caution">
    <text evidence="3">The sequence shown here is derived from an EMBL/GenBank/DDBJ whole genome shotgun (WGS) entry which is preliminary data.</text>
</comment>
<dbReference type="PANTHER" id="PTHR31901">
    <property type="entry name" value="GH3 DOMAIN-CONTAINING PROTEIN"/>
    <property type="match status" value="1"/>
</dbReference>
<sequence length="502" mass="58096">MEIINSVFSWIIKQRIHQMELFIKYPTEVQNDLLLELIKTAKNTEWGKKYDYNNIKTYNDFKNNVPLQDYETLKTDVLRIKDGEQNILWPSEIKWFAKSSGTVTGKSKFIPVSKEALIDCHYKGGKDLLSIYHNNHPESKLILGKVLVVGGSSQINKLNSGSYTGDLSAIIMKNFPFWVEQRRVPNMEVALMAEWEEKIEKMAISTAKEDVSNISGVPSWTLILMQKILEITKANNISEVWPNLEMYMHGGVNFLPYKSQFNKLLGGNHLNYYENYNASEGFFGLQDQYNSDEMLLMLDYGIFYEFIPVENTEEEQPDTLSLEEVKLNKNYEVVISTNSGLWRYRVGDTIKFTSLSPFRIQVTGRTKHFINAFGEELIIENAEMALAMACKKTESSIRDFTVAPIYIDGKKNGRHQWLIEFENEPINLDYFIEILDNGLKSLNSDYEAKRYKNLILTIPEVISLPENTFYIWMKENNKLGGQHKVPRLSNNRNIVDQILKMV</sequence>
<dbReference type="OrthoDB" id="5678283at2"/>